<accession>A0A1S1P5Z1</accession>
<protein>
    <submittedName>
        <fullName evidence="1">Uncharacterized protein</fullName>
    </submittedName>
</protein>
<proteinExistence type="predicted"/>
<gene>
    <name evidence="1" type="ORF">BK022_11965</name>
</gene>
<evidence type="ECO:0000313" key="2">
    <source>
        <dbReference type="Proteomes" id="UP000180215"/>
    </source>
</evidence>
<dbReference type="Proteomes" id="UP000180215">
    <property type="component" value="Unassembled WGS sequence"/>
</dbReference>
<name>A0A1S1P5Z1_METEX</name>
<dbReference type="EMBL" id="MNAO01000124">
    <property type="protein sequence ID" value="OHV16465.1"/>
    <property type="molecule type" value="Genomic_DNA"/>
</dbReference>
<evidence type="ECO:0000313" key="1">
    <source>
        <dbReference type="EMBL" id="OHV16465.1"/>
    </source>
</evidence>
<comment type="caution">
    <text evidence="1">The sequence shown here is derived from an EMBL/GenBank/DDBJ whole genome shotgun (WGS) entry which is preliminary data.</text>
</comment>
<sequence>MSRILRWLITARSILIESEATSLDFHACLLEPTQDLYRRARSLFMRRDGCLQRLVLCDQAYLEAPVIGLLFE</sequence>
<dbReference type="AlphaFoldDB" id="A0A1S1P5Z1"/>
<reference evidence="1 2" key="1">
    <citation type="submission" date="2016-10" db="EMBL/GenBank/DDBJ databases">
        <title>Draft genome sequence of Methylobacterium extorquens CP3, a seed endophyte of Crotalaria pumila with plant growth-promoting and metal tolerance properties.</title>
        <authorList>
            <person name="Sanchez-Lopez A.S."/>
            <person name="Van Hamme J.D."/>
            <person name="Thijs S."/>
            <person name="Mcammond B.M."/>
            <person name="Stevens V."/>
            <person name="Gonzalez-Chavez M.D.C."/>
            <person name="Vangronsveld J."/>
        </authorList>
    </citation>
    <scope>NUCLEOTIDE SEQUENCE [LARGE SCALE GENOMIC DNA]</scope>
    <source>
        <strain evidence="1 2">CP3</strain>
    </source>
</reference>
<organism evidence="1 2">
    <name type="scientific">Methylorubrum extorquens</name>
    <name type="common">Methylobacterium dichloromethanicum</name>
    <name type="synonym">Methylobacterium extorquens</name>
    <dbReference type="NCBI Taxonomy" id="408"/>
    <lineage>
        <taxon>Bacteria</taxon>
        <taxon>Pseudomonadati</taxon>
        <taxon>Pseudomonadota</taxon>
        <taxon>Alphaproteobacteria</taxon>
        <taxon>Hyphomicrobiales</taxon>
        <taxon>Methylobacteriaceae</taxon>
        <taxon>Methylorubrum</taxon>
    </lineage>
</organism>